<evidence type="ECO:0000259" key="1">
    <source>
        <dbReference type="Pfam" id="PF07561"/>
    </source>
</evidence>
<dbReference type="RefSeq" id="WP_006591244.1">
    <property type="nucleotide sequence ID" value="NZ_BAHD01000010.1"/>
</dbReference>
<dbReference type="eggNOG" id="ENOG50331V9">
    <property type="taxonomic scope" value="Bacteria"/>
</dbReference>
<dbReference type="STRING" id="1184609.KILIM_010_00430"/>
<accession>K6WRJ5</accession>
<dbReference type="InterPro" id="IPR011437">
    <property type="entry name" value="DUF1540"/>
</dbReference>
<name>K6WRJ5_9MICO</name>
<dbReference type="EMBL" id="BAHD01000010">
    <property type="protein sequence ID" value="GAB94712.1"/>
    <property type="molecule type" value="Genomic_DNA"/>
</dbReference>
<keyword evidence="3" id="KW-1185">Reference proteome</keyword>
<comment type="caution">
    <text evidence="2">The sequence shown here is derived from an EMBL/GenBank/DDBJ whole genome shotgun (WGS) entry which is preliminary data.</text>
</comment>
<evidence type="ECO:0000313" key="3">
    <source>
        <dbReference type="Proteomes" id="UP000008366"/>
    </source>
</evidence>
<dbReference type="AlphaFoldDB" id="K6WRJ5"/>
<feature type="domain" description="DUF1540" evidence="1">
    <location>
        <begin position="60"/>
        <end position="84"/>
    </location>
</feature>
<reference evidence="2 3" key="1">
    <citation type="submission" date="2012-08" db="EMBL/GenBank/DDBJ databases">
        <title>Whole genome shotgun sequence of Kineosphaera limosa NBRC 100340.</title>
        <authorList>
            <person name="Yoshida I."/>
            <person name="Isaki S."/>
            <person name="Hosoyama A."/>
            <person name="Tsuchikane K."/>
            <person name="Katsumata H."/>
            <person name="Ando Y."/>
            <person name="Ohji S."/>
            <person name="Hamada M."/>
            <person name="Tamura T."/>
            <person name="Yamazoe A."/>
            <person name="Yamazaki S."/>
            <person name="Fujita N."/>
        </authorList>
    </citation>
    <scope>NUCLEOTIDE SEQUENCE [LARGE SCALE GENOMIC DNA]</scope>
    <source>
        <strain evidence="2 3">NBRC 100340</strain>
    </source>
</reference>
<feature type="domain" description="DUF1540" evidence="1">
    <location>
        <begin position="9"/>
        <end position="41"/>
    </location>
</feature>
<dbReference type="OrthoDB" id="3213529at2"/>
<protein>
    <recommendedName>
        <fullName evidence="1">DUF1540 domain-containing protein</fullName>
    </recommendedName>
</protein>
<gene>
    <name evidence="2" type="ORF">KILIM_010_00430</name>
</gene>
<organism evidence="2 3">
    <name type="scientific">Kineosphaera limosa NBRC 100340</name>
    <dbReference type="NCBI Taxonomy" id="1184609"/>
    <lineage>
        <taxon>Bacteria</taxon>
        <taxon>Bacillati</taxon>
        <taxon>Actinomycetota</taxon>
        <taxon>Actinomycetes</taxon>
        <taxon>Micrococcales</taxon>
        <taxon>Dermatophilaceae</taxon>
        <taxon>Kineosphaera</taxon>
    </lineage>
</organism>
<sequence>MPALATVTSCSTTACSYNTDGCTAFAITVGGASGAASCGTFVALDARGGLPTADSHVGACQRLECRHNNDLMCTAEAITVGGDNAACELYEAS</sequence>
<evidence type="ECO:0000313" key="2">
    <source>
        <dbReference type="EMBL" id="GAB94712.1"/>
    </source>
</evidence>
<dbReference type="Pfam" id="PF07561">
    <property type="entry name" value="DUF1540"/>
    <property type="match status" value="2"/>
</dbReference>
<proteinExistence type="predicted"/>
<dbReference type="Proteomes" id="UP000008366">
    <property type="component" value="Unassembled WGS sequence"/>
</dbReference>